<dbReference type="RefSeq" id="WP_167487350.1">
    <property type="nucleotide sequence ID" value="NZ_CP046173.1"/>
</dbReference>
<dbReference type="InterPro" id="IPR029016">
    <property type="entry name" value="GAF-like_dom_sf"/>
</dbReference>
<protein>
    <recommendedName>
        <fullName evidence="6">Glycerol operon regulatory protein</fullName>
    </recommendedName>
</protein>
<dbReference type="GO" id="GO:0003700">
    <property type="term" value="F:DNA-binding transcription factor activity"/>
    <property type="evidence" value="ECO:0007669"/>
    <property type="project" value="TreeGrafter"/>
</dbReference>
<feature type="domain" description="IclR-ED" evidence="8">
    <location>
        <begin position="78"/>
        <end position="261"/>
    </location>
</feature>
<evidence type="ECO:0000256" key="2">
    <source>
        <dbReference type="ARBA" id="ARBA00023015"/>
    </source>
</evidence>
<dbReference type="Gene3D" id="1.10.10.10">
    <property type="entry name" value="Winged helix-like DNA-binding domain superfamily/Winged helix DNA-binding domain"/>
    <property type="match status" value="1"/>
</dbReference>
<dbReference type="Gene3D" id="3.30.450.40">
    <property type="match status" value="1"/>
</dbReference>
<organism evidence="9 10">
    <name type="scientific">Nocardia terpenica</name>
    <dbReference type="NCBI Taxonomy" id="455432"/>
    <lineage>
        <taxon>Bacteria</taxon>
        <taxon>Bacillati</taxon>
        <taxon>Actinomycetota</taxon>
        <taxon>Actinomycetes</taxon>
        <taxon>Mycobacteriales</taxon>
        <taxon>Nocardiaceae</taxon>
        <taxon>Nocardia</taxon>
    </lineage>
</organism>
<dbReference type="SUPFAM" id="SSF46785">
    <property type="entry name" value="Winged helix' DNA-binding domain"/>
    <property type="match status" value="1"/>
</dbReference>
<dbReference type="PANTHER" id="PTHR30136">
    <property type="entry name" value="HELIX-TURN-HELIX TRANSCRIPTIONAL REGULATOR, ICLR FAMILY"/>
    <property type="match status" value="1"/>
</dbReference>
<evidence type="ECO:0000259" key="8">
    <source>
        <dbReference type="PROSITE" id="PS51078"/>
    </source>
</evidence>
<dbReference type="Pfam" id="PF09339">
    <property type="entry name" value="HTH_IclR"/>
    <property type="match status" value="1"/>
</dbReference>
<comment type="function">
    <text evidence="5">May be an activator protein for the gylABX operon.</text>
</comment>
<keyword evidence="2" id="KW-0805">Transcription regulation</keyword>
<dbReference type="Proteomes" id="UP000500953">
    <property type="component" value="Chromosome"/>
</dbReference>
<keyword evidence="3" id="KW-0238">DNA-binding</keyword>
<dbReference type="InterPro" id="IPR014757">
    <property type="entry name" value="Tscrpt_reg_IclR_C"/>
</dbReference>
<evidence type="ECO:0000256" key="1">
    <source>
        <dbReference type="ARBA" id="ARBA00022798"/>
    </source>
</evidence>
<evidence type="ECO:0000313" key="10">
    <source>
        <dbReference type="Proteomes" id="UP000500953"/>
    </source>
</evidence>
<evidence type="ECO:0000256" key="5">
    <source>
        <dbReference type="ARBA" id="ARBA00058938"/>
    </source>
</evidence>
<dbReference type="SMART" id="SM00346">
    <property type="entry name" value="HTH_ICLR"/>
    <property type="match status" value="1"/>
</dbReference>
<keyword evidence="4" id="KW-0804">Transcription</keyword>
<evidence type="ECO:0000256" key="6">
    <source>
        <dbReference type="ARBA" id="ARBA00070406"/>
    </source>
</evidence>
<dbReference type="PROSITE" id="PS51078">
    <property type="entry name" value="ICLR_ED"/>
    <property type="match status" value="1"/>
</dbReference>
<dbReference type="EMBL" id="CP046173">
    <property type="protein sequence ID" value="QIS19991.1"/>
    <property type="molecule type" value="Genomic_DNA"/>
</dbReference>
<evidence type="ECO:0000256" key="4">
    <source>
        <dbReference type="ARBA" id="ARBA00023163"/>
    </source>
</evidence>
<dbReference type="InterPro" id="IPR050707">
    <property type="entry name" value="HTH_MetabolicPath_Reg"/>
</dbReference>
<gene>
    <name evidence="9" type="ORF">F6W96_18510</name>
</gene>
<dbReference type="InterPro" id="IPR005471">
    <property type="entry name" value="Tscrpt_reg_IclR_N"/>
</dbReference>
<dbReference type="Pfam" id="PF01614">
    <property type="entry name" value="IclR_C"/>
    <property type="match status" value="1"/>
</dbReference>
<dbReference type="PANTHER" id="PTHR30136:SF24">
    <property type="entry name" value="HTH-TYPE TRANSCRIPTIONAL REPRESSOR ALLR"/>
    <property type="match status" value="1"/>
</dbReference>
<evidence type="ECO:0000256" key="3">
    <source>
        <dbReference type="ARBA" id="ARBA00023125"/>
    </source>
</evidence>
<reference evidence="9 10" key="1">
    <citation type="journal article" date="2019" name="ACS Chem. Biol.">
        <title>Identification and Mobilization of a Cryptic Antibiotic Biosynthesis Gene Locus from a Human-Pathogenic Nocardia Isolate.</title>
        <authorList>
            <person name="Herisse M."/>
            <person name="Ishida K."/>
            <person name="Porter J.L."/>
            <person name="Howden B."/>
            <person name="Hertweck C."/>
            <person name="Stinear T.P."/>
            <person name="Pidot S.J."/>
        </authorList>
    </citation>
    <scope>NUCLEOTIDE SEQUENCE [LARGE SCALE GENOMIC DNA]</scope>
    <source>
        <strain evidence="9 10">AUSMDU00012715</strain>
    </source>
</reference>
<dbReference type="AlphaFoldDB" id="A0A6G9Z3M6"/>
<evidence type="ECO:0000313" key="9">
    <source>
        <dbReference type="EMBL" id="QIS19991.1"/>
    </source>
</evidence>
<name>A0A6G9Z3M6_9NOCA</name>
<dbReference type="GO" id="GO:0006071">
    <property type="term" value="P:glycerol metabolic process"/>
    <property type="evidence" value="ECO:0007669"/>
    <property type="project" value="UniProtKB-KW"/>
</dbReference>
<accession>A0A6G9Z3M6</accession>
<dbReference type="PROSITE" id="PS51077">
    <property type="entry name" value="HTH_ICLR"/>
    <property type="match status" value="1"/>
</dbReference>
<dbReference type="GO" id="GO:0003677">
    <property type="term" value="F:DNA binding"/>
    <property type="evidence" value="ECO:0007669"/>
    <property type="project" value="UniProtKB-KW"/>
</dbReference>
<dbReference type="GO" id="GO:0045892">
    <property type="term" value="P:negative regulation of DNA-templated transcription"/>
    <property type="evidence" value="ECO:0007669"/>
    <property type="project" value="TreeGrafter"/>
</dbReference>
<dbReference type="InterPro" id="IPR036390">
    <property type="entry name" value="WH_DNA-bd_sf"/>
</dbReference>
<feature type="domain" description="HTH iclR-type" evidence="7">
    <location>
        <begin position="16"/>
        <end position="77"/>
    </location>
</feature>
<dbReference type="FunFam" id="1.10.10.10:FF:000056">
    <property type="entry name" value="IclR family transcriptional regulator"/>
    <property type="match status" value="1"/>
</dbReference>
<keyword evidence="1" id="KW-0319">Glycerol metabolism</keyword>
<dbReference type="InterPro" id="IPR036388">
    <property type="entry name" value="WH-like_DNA-bd_sf"/>
</dbReference>
<proteinExistence type="predicted"/>
<evidence type="ECO:0000259" key="7">
    <source>
        <dbReference type="PROSITE" id="PS51077"/>
    </source>
</evidence>
<dbReference type="SUPFAM" id="SSF55781">
    <property type="entry name" value="GAF domain-like"/>
    <property type="match status" value="1"/>
</dbReference>
<sequence>MANSNGQRERSSDGGVQSVDRALSVLEILARKGEAGVSEIAGEIGVHKSTVFRLLGSLEDHQLVAQTYERGKYRLSMGILRLAAAVPERLEVTEQGHLVCERLAHKLGETVNVAVLRSHFAVNLDQARGPASIGTHNWIGQPTPVHATSSGKILLAHLDSDLRAQLLREAGLPRFTEHTITSRELLQHQLDAARGNGFAMTVEEYEIGLNAIAAPIRNYAGHTAAALSVSGPVYRFTEERMLAAAPEVMAAAAEISERMGFRDAYPPGP</sequence>